<evidence type="ECO:0000259" key="20">
    <source>
        <dbReference type="PROSITE" id="PS50011"/>
    </source>
</evidence>
<reference evidence="22 23" key="1">
    <citation type="submission" date="2015-12" db="EMBL/GenBank/DDBJ databases">
        <title>The genome of Folsomia candida.</title>
        <authorList>
            <person name="Faddeeva A."/>
            <person name="Derks M.F."/>
            <person name="Anvar Y."/>
            <person name="Smit S."/>
            <person name="Van Straalen N."/>
            <person name="Roelofs D."/>
        </authorList>
    </citation>
    <scope>NUCLEOTIDE SEQUENCE [LARGE SCALE GENOMIC DNA]</scope>
    <source>
        <strain evidence="22 23">VU population</strain>
        <tissue evidence="22">Whole body</tissue>
    </source>
</reference>
<sequence length="1043" mass="118466">MHEFQSPLQVNLTNYRKNTENGTIFLAQLFIYRVSSQLTGQWSCQLLRDNRIQNVVYIFAEGELFKCFCVTEYIYSKIEVPFHTDSHAEYGYRGEDPFFLEYGRDKDIFVKADQTEVIIPCLSYKRRIQAKLAKRVSQNGKETYQELDKSLVEYDPTEGFRLQLARITSPWGKYICYTTLEKTFDRVTVFLKEKFDVEFSPSINDLEILNGEGVTASCRSHDPRLQVEFGSLLTNPGVKVINSPNGNHAEMSLSNVTYYDEGTITCHAINRESGEIVVSHKWTYEVISEKDKKRRGWNYYWSRRLLEHTHVCWAKSSNVPSISFVACTNHMECQVRGACFSLGSRCDALEASLCSGGCLKLPNRGTPGRLMCRGDGIKDAELSLYIGVSGKIHNKTEELDNDKLIASSNSGNETFAGTTVDLSCSGTSFKFSRGFYWTVRLASGDLLQLDSERMTMQFMVTDIPTVGAANLMDYSEVFDPRNGIISLFSKIKILTTEIIEISCIAPHWDSFNTTTFPLKLLVKSPKSPSFSQKESEIDLNLGQTNYRLSCESVGLPLPKIQWMKDGKNLPRTVVVENDGDTLLFEEVAYAHQGNYLCQATNPGGSVTKQFTISVADSKTSIIWGVTIPSLIFILILIIVLALFWRRIQRQKAMLRNLTDAEIEEFLYGNPDAIDRTEDTNKQGHLLAYNRDYEFPKDFLEIKMEEKLGSGAYGLVLKGIARGLFAGDEETVVAIKTLQPNSDITNFKALLIELKIMSFIGRNPYIVNLLGACTTDIRKREVYIIVEFCENGSLEKFLKSHRSDFASFHGTNLRYSAEPQRSTVFYENQPGARPMKIGIDTLLKFSREIACGMEYLASRKVIHGDLAARNVLLTDQLYAKIGDFGLSRQLYEYANYVKKQQAPLPWRWMAIESLCDMEFSHKSDVWAFGITLFEVFSLGEIPYPGTNWTEDFVRKLRQGNRPPKPDLADDAIYNMLIECWRYVPADRPTFTELKVFFGNILNQMGLPIMEPPPPPSREKFNLAITNQNYGIERQKGAENEKATV</sequence>
<dbReference type="PANTHER" id="PTHR24416:SF600">
    <property type="entry name" value="PDGF- AND VEGF-RECEPTOR RELATED, ISOFORM J"/>
    <property type="match status" value="1"/>
</dbReference>
<keyword evidence="3 19" id="KW-0812">Transmembrane</keyword>
<dbReference type="OrthoDB" id="3256376at2759"/>
<evidence type="ECO:0000256" key="1">
    <source>
        <dbReference type="ARBA" id="ARBA00004167"/>
    </source>
</evidence>
<dbReference type="InterPro" id="IPR003599">
    <property type="entry name" value="Ig_sub"/>
</dbReference>
<evidence type="ECO:0000259" key="21">
    <source>
        <dbReference type="PROSITE" id="PS50835"/>
    </source>
</evidence>
<keyword evidence="17" id="KW-0479">Metal-binding</keyword>
<keyword evidence="2" id="KW-0808">Transferase</keyword>
<dbReference type="InterPro" id="IPR017441">
    <property type="entry name" value="Protein_kinase_ATP_BS"/>
</dbReference>
<evidence type="ECO:0000256" key="11">
    <source>
        <dbReference type="ARBA" id="ARBA00023170"/>
    </source>
</evidence>
<feature type="active site" description="Proton acceptor" evidence="15">
    <location>
        <position position="864"/>
    </location>
</feature>
<keyword evidence="10" id="KW-1015">Disulfide bond</keyword>
<dbReference type="Gene3D" id="1.10.510.10">
    <property type="entry name" value="Transferase(Phosphotransferase) domain 1"/>
    <property type="match status" value="1"/>
</dbReference>
<keyword evidence="6 16" id="KW-0067">ATP-binding</keyword>
<evidence type="ECO:0000256" key="4">
    <source>
        <dbReference type="ARBA" id="ARBA00022741"/>
    </source>
</evidence>
<dbReference type="FunFam" id="1.10.510.10:FF:000554">
    <property type="entry name" value="Predicted protein"/>
    <property type="match status" value="1"/>
</dbReference>
<evidence type="ECO:0000256" key="10">
    <source>
        <dbReference type="ARBA" id="ARBA00023157"/>
    </source>
</evidence>
<evidence type="ECO:0000256" key="2">
    <source>
        <dbReference type="ARBA" id="ARBA00022679"/>
    </source>
</evidence>
<dbReference type="InterPro" id="IPR003598">
    <property type="entry name" value="Ig_sub2"/>
</dbReference>
<dbReference type="InterPro" id="IPR007110">
    <property type="entry name" value="Ig-like_dom"/>
</dbReference>
<dbReference type="PIRSF" id="PIRSF000615">
    <property type="entry name" value="TyrPK_CSF1-R"/>
    <property type="match status" value="1"/>
</dbReference>
<dbReference type="InterPro" id="IPR001245">
    <property type="entry name" value="Ser-Thr/Tyr_kinase_cat_dom"/>
</dbReference>
<evidence type="ECO:0000256" key="5">
    <source>
        <dbReference type="ARBA" id="ARBA00022777"/>
    </source>
</evidence>
<dbReference type="CDD" id="cd00192">
    <property type="entry name" value="PTKc"/>
    <property type="match status" value="1"/>
</dbReference>
<feature type="binding site" evidence="16">
    <location>
        <begin position="708"/>
        <end position="715"/>
    </location>
    <ligand>
        <name>ATP</name>
        <dbReference type="ChEBI" id="CHEBI:30616"/>
    </ligand>
</feature>
<dbReference type="SUPFAM" id="SSF48726">
    <property type="entry name" value="Immunoglobulin"/>
    <property type="match status" value="2"/>
</dbReference>
<comment type="subcellular location">
    <subcellularLocation>
        <location evidence="1">Membrane</location>
        <topology evidence="1">Single-pass membrane protein</topology>
    </subcellularLocation>
</comment>
<evidence type="ECO:0000256" key="9">
    <source>
        <dbReference type="ARBA" id="ARBA00023137"/>
    </source>
</evidence>
<dbReference type="InterPro" id="IPR036179">
    <property type="entry name" value="Ig-like_dom_sf"/>
</dbReference>
<dbReference type="EMBL" id="LNIX01000006">
    <property type="protein sequence ID" value="OXA52829.1"/>
    <property type="molecule type" value="Genomic_DNA"/>
</dbReference>
<dbReference type="AlphaFoldDB" id="A0A226E5W9"/>
<dbReference type="PROSITE" id="PS00109">
    <property type="entry name" value="PROTEIN_KINASE_TYR"/>
    <property type="match status" value="1"/>
</dbReference>
<dbReference type="STRING" id="158441.A0A226E5W9"/>
<feature type="domain" description="Protein kinase" evidence="20">
    <location>
        <begin position="701"/>
        <end position="996"/>
    </location>
</feature>
<dbReference type="InterPro" id="IPR013783">
    <property type="entry name" value="Ig-like_fold"/>
</dbReference>
<dbReference type="GO" id="GO:0046872">
    <property type="term" value="F:metal ion binding"/>
    <property type="evidence" value="ECO:0007669"/>
    <property type="project" value="UniProtKB-KW"/>
</dbReference>
<name>A0A226E5W9_FOLCA</name>
<dbReference type="InterPro" id="IPR011009">
    <property type="entry name" value="Kinase-like_dom_sf"/>
</dbReference>
<organism evidence="22 23">
    <name type="scientific">Folsomia candida</name>
    <name type="common">Springtail</name>
    <dbReference type="NCBI Taxonomy" id="158441"/>
    <lineage>
        <taxon>Eukaryota</taxon>
        <taxon>Metazoa</taxon>
        <taxon>Ecdysozoa</taxon>
        <taxon>Arthropoda</taxon>
        <taxon>Hexapoda</taxon>
        <taxon>Collembola</taxon>
        <taxon>Entomobryomorpha</taxon>
        <taxon>Isotomoidea</taxon>
        <taxon>Isotomidae</taxon>
        <taxon>Proisotominae</taxon>
        <taxon>Folsomia</taxon>
    </lineage>
</organism>
<keyword evidence="5" id="KW-0418">Kinase</keyword>
<dbReference type="GO" id="GO:0005886">
    <property type="term" value="C:plasma membrane"/>
    <property type="evidence" value="ECO:0007669"/>
    <property type="project" value="TreeGrafter"/>
</dbReference>
<dbReference type="CDD" id="cd00096">
    <property type="entry name" value="Ig"/>
    <property type="match status" value="1"/>
</dbReference>
<dbReference type="PROSITE" id="PS50835">
    <property type="entry name" value="IG_LIKE"/>
    <property type="match status" value="1"/>
</dbReference>
<feature type="binding site" evidence="16">
    <location>
        <position position="868"/>
    </location>
    <ligand>
        <name>ATP</name>
        <dbReference type="ChEBI" id="CHEBI:30616"/>
    </ligand>
</feature>
<dbReference type="Pfam" id="PF07679">
    <property type="entry name" value="I-set"/>
    <property type="match status" value="1"/>
</dbReference>
<dbReference type="SMART" id="SM00408">
    <property type="entry name" value="IGc2"/>
    <property type="match status" value="2"/>
</dbReference>
<keyword evidence="7 19" id="KW-1133">Transmembrane helix</keyword>
<dbReference type="Gene3D" id="3.30.200.20">
    <property type="entry name" value="Phosphorylase Kinase, domain 1"/>
    <property type="match status" value="1"/>
</dbReference>
<evidence type="ECO:0000256" key="14">
    <source>
        <dbReference type="ARBA" id="ARBA00051243"/>
    </source>
</evidence>
<evidence type="ECO:0000256" key="16">
    <source>
        <dbReference type="PIRSR" id="PIRSR000615-2"/>
    </source>
</evidence>
<evidence type="ECO:0000256" key="18">
    <source>
        <dbReference type="PROSITE-ProRule" id="PRU10141"/>
    </source>
</evidence>
<dbReference type="GO" id="GO:0043235">
    <property type="term" value="C:receptor complex"/>
    <property type="evidence" value="ECO:0007669"/>
    <property type="project" value="TreeGrafter"/>
</dbReference>
<evidence type="ECO:0000256" key="8">
    <source>
        <dbReference type="ARBA" id="ARBA00023136"/>
    </source>
</evidence>
<keyword evidence="17" id="KW-0460">Magnesium</keyword>
<accession>A0A226E5W9</accession>
<dbReference type="SUPFAM" id="SSF56112">
    <property type="entry name" value="Protein kinase-like (PK-like)"/>
    <property type="match status" value="1"/>
</dbReference>
<evidence type="ECO:0000256" key="12">
    <source>
        <dbReference type="ARBA" id="ARBA00023180"/>
    </source>
</evidence>
<dbReference type="PROSITE" id="PS50011">
    <property type="entry name" value="PROTEIN_KINASE_DOM"/>
    <property type="match status" value="1"/>
</dbReference>
<dbReference type="InterPro" id="IPR013098">
    <property type="entry name" value="Ig_I-set"/>
</dbReference>
<feature type="binding site" evidence="17">
    <location>
        <position position="882"/>
    </location>
    <ligand>
        <name>Mg(2+)</name>
        <dbReference type="ChEBI" id="CHEBI:18420"/>
    </ligand>
</feature>
<comment type="caution">
    <text evidence="22">The sequence shown here is derived from an EMBL/GenBank/DDBJ whole genome shotgun (WGS) entry which is preliminary data.</text>
</comment>
<evidence type="ECO:0000256" key="6">
    <source>
        <dbReference type="ARBA" id="ARBA00022840"/>
    </source>
</evidence>
<feature type="binding site" evidence="17">
    <location>
        <position position="869"/>
    </location>
    <ligand>
        <name>Mg(2+)</name>
        <dbReference type="ChEBI" id="CHEBI:18420"/>
    </ligand>
</feature>
<evidence type="ECO:0000313" key="23">
    <source>
        <dbReference type="Proteomes" id="UP000198287"/>
    </source>
</evidence>
<evidence type="ECO:0000256" key="15">
    <source>
        <dbReference type="PIRSR" id="PIRSR000615-1"/>
    </source>
</evidence>
<dbReference type="PROSITE" id="PS00107">
    <property type="entry name" value="PROTEIN_KINASE_ATP"/>
    <property type="match status" value="1"/>
</dbReference>
<dbReference type="PRINTS" id="PR00109">
    <property type="entry name" value="TYRKINASE"/>
</dbReference>
<feature type="domain" description="Ig-like" evidence="21">
    <location>
        <begin position="528"/>
        <end position="613"/>
    </location>
</feature>
<keyword evidence="23" id="KW-1185">Reference proteome</keyword>
<dbReference type="InterPro" id="IPR000719">
    <property type="entry name" value="Prot_kinase_dom"/>
</dbReference>
<dbReference type="Pfam" id="PF07714">
    <property type="entry name" value="PK_Tyr_Ser-Thr"/>
    <property type="match status" value="1"/>
</dbReference>
<dbReference type="PANTHER" id="PTHR24416">
    <property type="entry name" value="TYROSINE-PROTEIN KINASE RECEPTOR"/>
    <property type="match status" value="1"/>
</dbReference>
<protein>
    <submittedName>
        <fullName evidence="22">Vascular endothelial growth factor receptor 3</fullName>
    </submittedName>
</protein>
<keyword evidence="12" id="KW-0325">Glycoprotein</keyword>
<evidence type="ECO:0000313" key="22">
    <source>
        <dbReference type="EMBL" id="OXA52829.1"/>
    </source>
</evidence>
<proteinExistence type="predicted"/>
<dbReference type="Proteomes" id="UP000198287">
    <property type="component" value="Unassembled WGS sequence"/>
</dbReference>
<evidence type="ECO:0000256" key="13">
    <source>
        <dbReference type="ARBA" id="ARBA00023319"/>
    </source>
</evidence>
<keyword evidence="8 19" id="KW-0472">Membrane</keyword>
<comment type="catalytic activity">
    <reaction evidence="14">
        <text>L-tyrosyl-[protein] + ATP = O-phospho-L-tyrosyl-[protein] + ADP + H(+)</text>
        <dbReference type="Rhea" id="RHEA:10596"/>
        <dbReference type="Rhea" id="RHEA-COMP:10136"/>
        <dbReference type="Rhea" id="RHEA-COMP:20101"/>
        <dbReference type="ChEBI" id="CHEBI:15378"/>
        <dbReference type="ChEBI" id="CHEBI:30616"/>
        <dbReference type="ChEBI" id="CHEBI:46858"/>
        <dbReference type="ChEBI" id="CHEBI:61978"/>
        <dbReference type="ChEBI" id="CHEBI:456216"/>
        <dbReference type="EC" id="2.7.10.1"/>
    </reaction>
</comment>
<dbReference type="Gene3D" id="2.60.40.10">
    <property type="entry name" value="Immunoglobulins"/>
    <property type="match status" value="2"/>
</dbReference>
<dbReference type="InterPro" id="IPR008266">
    <property type="entry name" value="Tyr_kinase_AS"/>
</dbReference>
<dbReference type="InterPro" id="IPR050122">
    <property type="entry name" value="RTK"/>
</dbReference>
<evidence type="ECO:0000256" key="19">
    <source>
        <dbReference type="SAM" id="Phobius"/>
    </source>
</evidence>
<dbReference type="GO" id="GO:0004714">
    <property type="term" value="F:transmembrane receptor protein tyrosine kinase activity"/>
    <property type="evidence" value="ECO:0007669"/>
    <property type="project" value="UniProtKB-EC"/>
</dbReference>
<keyword evidence="4 16" id="KW-0547">Nucleotide-binding</keyword>
<keyword evidence="11 22" id="KW-0675">Receptor</keyword>
<dbReference type="GO" id="GO:0007169">
    <property type="term" value="P:cell surface receptor protein tyrosine kinase signaling pathway"/>
    <property type="evidence" value="ECO:0007669"/>
    <property type="project" value="TreeGrafter"/>
</dbReference>
<evidence type="ECO:0000256" key="3">
    <source>
        <dbReference type="ARBA" id="ARBA00022692"/>
    </source>
</evidence>
<dbReference type="GO" id="GO:0005524">
    <property type="term" value="F:ATP binding"/>
    <property type="evidence" value="ECO:0007669"/>
    <property type="project" value="UniProtKB-UniRule"/>
</dbReference>
<feature type="transmembrane region" description="Helical" evidence="19">
    <location>
        <begin position="621"/>
        <end position="644"/>
    </location>
</feature>
<evidence type="ECO:0000256" key="17">
    <source>
        <dbReference type="PIRSR" id="PIRSR000615-3"/>
    </source>
</evidence>
<dbReference type="SMART" id="SM00409">
    <property type="entry name" value="IG"/>
    <property type="match status" value="2"/>
</dbReference>
<keyword evidence="13" id="KW-0393">Immunoglobulin domain</keyword>
<feature type="binding site" evidence="16 18">
    <location>
        <position position="735"/>
    </location>
    <ligand>
        <name>ATP</name>
        <dbReference type="ChEBI" id="CHEBI:30616"/>
    </ligand>
</feature>
<evidence type="ECO:0000256" key="7">
    <source>
        <dbReference type="ARBA" id="ARBA00022989"/>
    </source>
</evidence>
<gene>
    <name evidence="22" type="ORF">Fcan01_12257</name>
</gene>
<keyword evidence="9" id="KW-0829">Tyrosine-protein kinase</keyword>